<gene>
    <name evidence="1" type="ORF">HPB50_025156</name>
</gene>
<name>A0ACB7TQV9_HYAAI</name>
<protein>
    <submittedName>
        <fullName evidence="1">Uncharacterized protein</fullName>
    </submittedName>
</protein>
<evidence type="ECO:0000313" key="1">
    <source>
        <dbReference type="EMBL" id="KAH6948569.1"/>
    </source>
</evidence>
<comment type="caution">
    <text evidence="1">The sequence shown here is derived from an EMBL/GenBank/DDBJ whole genome shotgun (WGS) entry which is preliminary data.</text>
</comment>
<accession>A0ACB7TQV9</accession>
<proteinExistence type="predicted"/>
<reference evidence="1" key="1">
    <citation type="submission" date="2020-05" db="EMBL/GenBank/DDBJ databases">
        <title>Large-scale comparative analyses of tick genomes elucidate their genetic diversity and vector capacities.</title>
        <authorList>
            <person name="Jia N."/>
            <person name="Wang J."/>
            <person name="Shi W."/>
            <person name="Du L."/>
            <person name="Sun Y."/>
            <person name="Zhan W."/>
            <person name="Jiang J."/>
            <person name="Wang Q."/>
            <person name="Zhang B."/>
            <person name="Ji P."/>
            <person name="Sakyi L.B."/>
            <person name="Cui X."/>
            <person name="Yuan T."/>
            <person name="Jiang B."/>
            <person name="Yang W."/>
            <person name="Lam T.T.-Y."/>
            <person name="Chang Q."/>
            <person name="Ding S."/>
            <person name="Wang X."/>
            <person name="Zhu J."/>
            <person name="Ruan X."/>
            <person name="Zhao L."/>
            <person name="Wei J."/>
            <person name="Que T."/>
            <person name="Du C."/>
            <person name="Cheng J."/>
            <person name="Dai P."/>
            <person name="Han X."/>
            <person name="Huang E."/>
            <person name="Gao Y."/>
            <person name="Liu J."/>
            <person name="Shao H."/>
            <person name="Ye R."/>
            <person name="Li L."/>
            <person name="Wei W."/>
            <person name="Wang X."/>
            <person name="Wang C."/>
            <person name="Yang T."/>
            <person name="Huo Q."/>
            <person name="Li W."/>
            <person name="Guo W."/>
            <person name="Chen H."/>
            <person name="Zhou L."/>
            <person name="Ni X."/>
            <person name="Tian J."/>
            <person name="Zhou Y."/>
            <person name="Sheng Y."/>
            <person name="Liu T."/>
            <person name="Pan Y."/>
            <person name="Xia L."/>
            <person name="Li J."/>
            <person name="Zhao F."/>
            <person name="Cao W."/>
        </authorList>
    </citation>
    <scope>NUCLEOTIDE SEQUENCE</scope>
    <source>
        <strain evidence="1">Hyas-2018</strain>
    </source>
</reference>
<dbReference type="EMBL" id="CM023481">
    <property type="protein sequence ID" value="KAH6948569.1"/>
    <property type="molecule type" value="Genomic_DNA"/>
</dbReference>
<evidence type="ECO:0000313" key="2">
    <source>
        <dbReference type="Proteomes" id="UP000821845"/>
    </source>
</evidence>
<sequence>MFESHFDPPLPPFRSAGVEIWFTQFEAALECNSIWREEFKFEVLQHILPPDLQSHLRFNWCSPTPYVDMREAVLNYFGATYRSRPPTPTHSAPSFQLFSTTPTSCSTQSTSHDSDSRPATMSQACTESASGNPGGSRSTPSRNSEDEIRAASEERLSDVPRLEPCGYSLTTTQADDPHDTPPETSALIGGSCTTTDACLLVQFSLLLPTAGHITTVGPCTVLDNVLHYASNEPITMFPCWHPQRPSIVTLVRYAALSAARLSCNIDCTRLLS</sequence>
<organism evidence="1 2">
    <name type="scientific">Hyalomma asiaticum</name>
    <name type="common">Tick</name>
    <dbReference type="NCBI Taxonomy" id="266040"/>
    <lineage>
        <taxon>Eukaryota</taxon>
        <taxon>Metazoa</taxon>
        <taxon>Ecdysozoa</taxon>
        <taxon>Arthropoda</taxon>
        <taxon>Chelicerata</taxon>
        <taxon>Arachnida</taxon>
        <taxon>Acari</taxon>
        <taxon>Parasitiformes</taxon>
        <taxon>Ixodida</taxon>
        <taxon>Ixodoidea</taxon>
        <taxon>Ixodidae</taxon>
        <taxon>Hyalomminae</taxon>
        <taxon>Hyalomma</taxon>
    </lineage>
</organism>
<dbReference type="Proteomes" id="UP000821845">
    <property type="component" value="Chromosome 1"/>
</dbReference>
<keyword evidence="2" id="KW-1185">Reference proteome</keyword>